<reference evidence="4 5" key="1">
    <citation type="submission" date="2017-06" db="EMBL/GenBank/DDBJ databases">
        <title>Yangia sp. YSBP01 complete genome sequence.</title>
        <authorList>
            <person name="Woo J.-H."/>
            <person name="Kim H.-S."/>
        </authorList>
    </citation>
    <scope>NUCLEOTIDE SEQUENCE [LARGE SCALE GENOMIC DNA]</scope>
    <source>
        <strain evidence="4 5">YSBP01</strain>
    </source>
</reference>
<dbReference type="PANTHER" id="PTHR33495">
    <property type="entry name" value="ANTI-SIGMA FACTOR ANTAGONIST TM_1081-RELATED-RELATED"/>
    <property type="match status" value="1"/>
</dbReference>
<dbReference type="AlphaFoldDB" id="A0A2U8HGJ3"/>
<evidence type="ECO:0000256" key="2">
    <source>
        <dbReference type="RuleBase" id="RU003749"/>
    </source>
</evidence>
<dbReference type="KEGG" id="ypac:CEW88_10915"/>
<proteinExistence type="inferred from homology"/>
<dbReference type="PANTHER" id="PTHR33495:SF2">
    <property type="entry name" value="ANTI-SIGMA FACTOR ANTAGONIST TM_1081-RELATED"/>
    <property type="match status" value="1"/>
</dbReference>
<dbReference type="NCBIfam" id="TIGR00377">
    <property type="entry name" value="ant_ant_sig"/>
    <property type="match status" value="1"/>
</dbReference>
<dbReference type="Gene3D" id="3.30.750.24">
    <property type="entry name" value="STAS domain"/>
    <property type="match status" value="1"/>
</dbReference>
<dbReference type="SUPFAM" id="SSF52091">
    <property type="entry name" value="SpoIIaa-like"/>
    <property type="match status" value="1"/>
</dbReference>
<dbReference type="EMBL" id="CP022189">
    <property type="protein sequence ID" value="AWI84146.1"/>
    <property type="molecule type" value="Genomic_DNA"/>
</dbReference>
<accession>A0A2U8HGJ3</accession>
<dbReference type="InterPro" id="IPR002645">
    <property type="entry name" value="STAS_dom"/>
</dbReference>
<dbReference type="GO" id="GO:0043856">
    <property type="term" value="F:anti-sigma factor antagonist activity"/>
    <property type="evidence" value="ECO:0007669"/>
    <property type="project" value="InterPro"/>
</dbReference>
<organism evidence="4 5">
    <name type="scientific">Alloyangia pacifica</name>
    <dbReference type="NCBI Taxonomy" id="311180"/>
    <lineage>
        <taxon>Bacteria</taxon>
        <taxon>Pseudomonadati</taxon>
        <taxon>Pseudomonadota</taxon>
        <taxon>Alphaproteobacteria</taxon>
        <taxon>Rhodobacterales</taxon>
        <taxon>Roseobacteraceae</taxon>
        <taxon>Alloyangia</taxon>
    </lineage>
</organism>
<comment type="similarity">
    <text evidence="1 2">Belongs to the anti-sigma-factor antagonist family.</text>
</comment>
<gene>
    <name evidence="4" type="ORF">CEW88_10915</name>
</gene>
<evidence type="ECO:0000256" key="1">
    <source>
        <dbReference type="ARBA" id="ARBA00009013"/>
    </source>
</evidence>
<dbReference type="InterPro" id="IPR036513">
    <property type="entry name" value="STAS_dom_sf"/>
</dbReference>
<evidence type="ECO:0000313" key="5">
    <source>
        <dbReference type="Proteomes" id="UP000244915"/>
    </source>
</evidence>
<protein>
    <recommendedName>
        <fullName evidence="2">Anti-sigma factor antagonist</fullName>
    </recommendedName>
</protein>
<evidence type="ECO:0000313" key="4">
    <source>
        <dbReference type="EMBL" id="AWI84146.1"/>
    </source>
</evidence>
<evidence type="ECO:0000259" key="3">
    <source>
        <dbReference type="PROSITE" id="PS50801"/>
    </source>
</evidence>
<dbReference type="CDD" id="cd07043">
    <property type="entry name" value="STAS_anti-anti-sigma_factors"/>
    <property type="match status" value="1"/>
</dbReference>
<dbReference type="RefSeq" id="WP_108966727.1">
    <property type="nucleotide sequence ID" value="NZ_CP022189.1"/>
</dbReference>
<dbReference type="OrthoDB" id="9796076at2"/>
<dbReference type="PROSITE" id="PS50801">
    <property type="entry name" value="STAS"/>
    <property type="match status" value="1"/>
</dbReference>
<sequence length="124" mass="13150">MKLTCRGTEPQIIAVGEPRIDAAVAIQFKDAMRAALSSEAGRVILDLSQVEFIDSSGLGAVVAVKKAMPPPQRLDLAGLTPMVDKLFRLTRMDTIFALYPTLAEAEVAQAPLGAQRSPVDGSEG</sequence>
<dbReference type="InterPro" id="IPR003658">
    <property type="entry name" value="Anti-sigma_ant"/>
</dbReference>
<name>A0A2U8HGJ3_9RHOB</name>
<dbReference type="Pfam" id="PF01740">
    <property type="entry name" value="STAS"/>
    <property type="match status" value="1"/>
</dbReference>
<feature type="domain" description="STAS" evidence="3">
    <location>
        <begin position="20"/>
        <end position="109"/>
    </location>
</feature>
<dbReference type="Proteomes" id="UP000244915">
    <property type="component" value="Chromosome 1"/>
</dbReference>